<dbReference type="SUPFAM" id="SSF46785">
    <property type="entry name" value="Winged helix' DNA-binding domain"/>
    <property type="match status" value="1"/>
</dbReference>
<evidence type="ECO:0000256" key="5">
    <source>
        <dbReference type="ARBA" id="ARBA00055319"/>
    </source>
</evidence>
<dbReference type="RefSeq" id="WP_010075968.1">
    <property type="nucleotide sequence ID" value="NC_014393.1"/>
</dbReference>
<keyword evidence="9" id="KW-1185">Reference proteome</keyword>
<dbReference type="STRING" id="573061.Clocel_1414"/>
<dbReference type="GO" id="GO:0003677">
    <property type="term" value="F:DNA binding"/>
    <property type="evidence" value="ECO:0007669"/>
    <property type="project" value="InterPro"/>
</dbReference>
<dbReference type="SUPFAM" id="SSF55781">
    <property type="entry name" value="GAF domain-like"/>
    <property type="match status" value="1"/>
</dbReference>
<dbReference type="PANTHER" id="PTHR34824">
    <property type="entry name" value="HEAT-INDUCIBLE TRANSCRIPTION REPRESSOR HRCA"/>
    <property type="match status" value="1"/>
</dbReference>
<dbReference type="InterPro" id="IPR036390">
    <property type="entry name" value="WH_DNA-bd_sf"/>
</dbReference>
<reference evidence="8 9" key="1">
    <citation type="submission" date="2010-08" db="EMBL/GenBank/DDBJ databases">
        <title>Complete sequence of Clostridium cellulovorans 743B.</title>
        <authorList>
            <consortium name="US DOE Joint Genome Institute"/>
            <person name="Lucas S."/>
            <person name="Copeland A."/>
            <person name="Lapidus A."/>
            <person name="Cheng J.-F."/>
            <person name="Bruce D."/>
            <person name="Goodwin L."/>
            <person name="Pitluck S."/>
            <person name="Chertkov O."/>
            <person name="Detter J.C."/>
            <person name="Han C."/>
            <person name="Tapia R."/>
            <person name="Land M."/>
            <person name="Hauser L."/>
            <person name="Chang Y.-J."/>
            <person name="Jeffries C."/>
            <person name="Kyrpides N."/>
            <person name="Ivanova N."/>
            <person name="Mikhailova N."/>
            <person name="Hemme C.L."/>
            <person name="Woyke T."/>
        </authorList>
    </citation>
    <scope>NUCLEOTIDE SEQUENCE [LARGE SCALE GENOMIC DNA]</scope>
    <source>
        <strain evidence="9">ATCC 35296 / DSM 3052 / OCM 3 / 743B</strain>
    </source>
</reference>
<keyword evidence="4 6" id="KW-0804">Transcription</keyword>
<evidence type="ECO:0000313" key="9">
    <source>
        <dbReference type="Proteomes" id="UP000002730"/>
    </source>
</evidence>
<dbReference type="AlphaFoldDB" id="D9SW23"/>
<evidence type="ECO:0000256" key="3">
    <source>
        <dbReference type="ARBA" id="ARBA00023016"/>
    </source>
</evidence>
<dbReference type="Gene3D" id="3.30.450.40">
    <property type="match status" value="1"/>
</dbReference>
<dbReference type="PIRSF" id="PIRSF005485">
    <property type="entry name" value="HrcA"/>
    <property type="match status" value="1"/>
</dbReference>
<dbReference type="InterPro" id="IPR029016">
    <property type="entry name" value="GAF-like_dom_sf"/>
</dbReference>
<keyword evidence="1 6" id="KW-0678">Repressor</keyword>
<evidence type="ECO:0000256" key="4">
    <source>
        <dbReference type="ARBA" id="ARBA00023163"/>
    </source>
</evidence>
<comment type="function">
    <text evidence="5 6">Negative regulator of class I heat shock genes (grpE-dnaK-dnaJ and groELS operons). Prevents heat-shock induction of these operons.</text>
</comment>
<evidence type="ECO:0000256" key="1">
    <source>
        <dbReference type="ARBA" id="ARBA00022491"/>
    </source>
</evidence>
<dbReference type="Gene3D" id="3.30.390.60">
    <property type="entry name" value="Heat-inducible transcription repressor hrca homolog, domain 3"/>
    <property type="match status" value="1"/>
</dbReference>
<dbReference type="InterPro" id="IPR021153">
    <property type="entry name" value="HrcA_C"/>
</dbReference>
<dbReference type="KEGG" id="ccb:Clocel_1414"/>
<dbReference type="InterPro" id="IPR002571">
    <property type="entry name" value="HrcA"/>
</dbReference>
<keyword evidence="3 6" id="KW-0346">Stress response</keyword>
<accession>D9SW23</accession>
<dbReference type="OrthoDB" id="9783139at2"/>
<evidence type="ECO:0000256" key="2">
    <source>
        <dbReference type="ARBA" id="ARBA00023015"/>
    </source>
</evidence>
<dbReference type="EMBL" id="CP002160">
    <property type="protein sequence ID" value="ADL51167.1"/>
    <property type="molecule type" value="Genomic_DNA"/>
</dbReference>
<comment type="similarity">
    <text evidence="6">Belongs to the HrcA family.</text>
</comment>
<organism evidence="8 9">
    <name type="scientific">Clostridium cellulovorans (strain ATCC 35296 / DSM 3052 / OCM 3 / 743B)</name>
    <dbReference type="NCBI Taxonomy" id="573061"/>
    <lineage>
        <taxon>Bacteria</taxon>
        <taxon>Bacillati</taxon>
        <taxon>Bacillota</taxon>
        <taxon>Clostridia</taxon>
        <taxon>Eubacteriales</taxon>
        <taxon>Clostridiaceae</taxon>
        <taxon>Clostridium</taxon>
    </lineage>
</organism>
<protein>
    <recommendedName>
        <fullName evidence="6">Heat-inducible transcription repressor HrcA</fullName>
    </recommendedName>
</protein>
<dbReference type="InterPro" id="IPR036388">
    <property type="entry name" value="WH-like_DNA-bd_sf"/>
</dbReference>
<evidence type="ECO:0000313" key="8">
    <source>
        <dbReference type="EMBL" id="ADL51167.1"/>
    </source>
</evidence>
<dbReference type="HOGENOM" id="CLU_050019_1_0_9"/>
<dbReference type="FunFam" id="1.10.10.10:FF:000049">
    <property type="entry name" value="Heat-inducible transcription repressor HrcA"/>
    <property type="match status" value="1"/>
</dbReference>
<dbReference type="eggNOG" id="COG1420">
    <property type="taxonomic scope" value="Bacteria"/>
</dbReference>
<dbReference type="NCBIfam" id="TIGR00331">
    <property type="entry name" value="hrcA"/>
    <property type="match status" value="1"/>
</dbReference>
<sequence>MDMDERKLRILQAIIDDYINTGEPVGSRTLSKKYNLGISSATIRNEMSDLEEMGYLIQLHTSSGRIPSDKAYRLYVDKLIEVPKLTIAEERAIKKYIVDSAMYEVDKVLKCTASILSSLTGLASIVNTPTTELSYIKAITLLPVNKSNVLLTIITDSGVIRQKVLKTFHEVKDDILTELNNLINTSLKGATIDDITHKLISELKEGFSGHEDIFMSLLQSVIESLQEVDLSKVYIDGAVNILNFPEYQDIAKAKSMLTFLENEETLKNLLKMNDKFSIVIGSENNIEEAQGCAIITTTYGVNGRTLGTIGLIGPTRMQYSKVISILNNTVDELNKAITKNYEE</sequence>
<dbReference type="Gene3D" id="1.10.10.10">
    <property type="entry name" value="Winged helix-like DNA-binding domain superfamily/Winged helix DNA-binding domain"/>
    <property type="match status" value="1"/>
</dbReference>
<dbReference type="GO" id="GO:0045892">
    <property type="term" value="P:negative regulation of DNA-templated transcription"/>
    <property type="evidence" value="ECO:0007669"/>
    <property type="project" value="UniProtKB-UniRule"/>
</dbReference>
<keyword evidence="2 6" id="KW-0805">Transcription regulation</keyword>
<name>D9SW23_CLOC7</name>
<evidence type="ECO:0000259" key="7">
    <source>
        <dbReference type="Pfam" id="PF01628"/>
    </source>
</evidence>
<dbReference type="Proteomes" id="UP000002730">
    <property type="component" value="Chromosome"/>
</dbReference>
<evidence type="ECO:0000256" key="6">
    <source>
        <dbReference type="HAMAP-Rule" id="MF_00081"/>
    </source>
</evidence>
<dbReference type="PANTHER" id="PTHR34824:SF1">
    <property type="entry name" value="HEAT-INDUCIBLE TRANSCRIPTION REPRESSOR HRCA"/>
    <property type="match status" value="1"/>
</dbReference>
<feature type="domain" description="Heat-inducible transcription repressor HrcA C-terminal" evidence="7">
    <location>
        <begin position="106"/>
        <end position="323"/>
    </location>
</feature>
<proteinExistence type="inferred from homology"/>
<dbReference type="HAMAP" id="MF_00081">
    <property type="entry name" value="HrcA"/>
    <property type="match status" value="1"/>
</dbReference>
<dbReference type="Pfam" id="PF01628">
    <property type="entry name" value="HrcA"/>
    <property type="match status" value="1"/>
</dbReference>
<dbReference type="InterPro" id="IPR023120">
    <property type="entry name" value="WHTH_transcript_rep_HrcA_IDD"/>
</dbReference>
<gene>
    <name evidence="6" type="primary">hrcA</name>
    <name evidence="8" type="ordered locus">Clocel_1414</name>
</gene>